<dbReference type="Proteomes" id="UP000033448">
    <property type="component" value="Unassembled WGS sequence"/>
</dbReference>
<name>A0A0F0LFP0_9MICO</name>
<keyword evidence="5" id="KW-0224">Dipeptidase</keyword>
<accession>A0A0F0LFP0</accession>
<evidence type="ECO:0000256" key="1">
    <source>
        <dbReference type="ARBA" id="ARBA00006534"/>
    </source>
</evidence>
<comment type="caution">
    <text evidence="5">The sequence shown here is derived from an EMBL/GenBank/DDBJ whole genome shotgun (WGS) entry which is preliminary data.</text>
</comment>
<keyword evidence="6" id="KW-1185">Reference proteome</keyword>
<dbReference type="PATRIC" id="fig|582680.7.peg.222"/>
<dbReference type="RefSeq" id="WP_045248957.1">
    <property type="nucleotide sequence ID" value="NZ_FNGQ01000009.1"/>
</dbReference>
<evidence type="ECO:0000256" key="4">
    <source>
        <dbReference type="ARBA" id="ARBA00022825"/>
    </source>
</evidence>
<dbReference type="GO" id="GO:0016805">
    <property type="term" value="F:dipeptidase activity"/>
    <property type="evidence" value="ECO:0007669"/>
    <property type="project" value="UniProtKB-KW"/>
</dbReference>
<evidence type="ECO:0000256" key="3">
    <source>
        <dbReference type="ARBA" id="ARBA00022801"/>
    </source>
</evidence>
<protein>
    <submittedName>
        <fullName evidence="5">Peptidase E</fullName>
        <ecNumber evidence="5">3.4.13.21</ecNumber>
    </submittedName>
</protein>
<dbReference type="GO" id="GO:0008236">
    <property type="term" value="F:serine-type peptidase activity"/>
    <property type="evidence" value="ECO:0007669"/>
    <property type="project" value="UniProtKB-KW"/>
</dbReference>
<dbReference type="CDD" id="cd03129">
    <property type="entry name" value="GAT1_Peptidase_E_like"/>
    <property type="match status" value="1"/>
</dbReference>
<dbReference type="Gene3D" id="3.40.50.880">
    <property type="match status" value="1"/>
</dbReference>
<dbReference type="EC" id="3.4.13.21" evidence="5"/>
<keyword evidence="4" id="KW-0720">Serine protease</keyword>
<dbReference type="InterPro" id="IPR029062">
    <property type="entry name" value="Class_I_gatase-like"/>
</dbReference>
<evidence type="ECO:0000313" key="6">
    <source>
        <dbReference type="Proteomes" id="UP000033448"/>
    </source>
</evidence>
<dbReference type="InterPro" id="IPR005320">
    <property type="entry name" value="Peptidase_S51"/>
</dbReference>
<evidence type="ECO:0000313" key="5">
    <source>
        <dbReference type="EMBL" id="KJL31504.1"/>
    </source>
</evidence>
<dbReference type="MEROPS" id="S51.003"/>
<dbReference type="SUPFAM" id="SSF52317">
    <property type="entry name" value="Class I glutamine amidotransferase-like"/>
    <property type="match status" value="1"/>
</dbReference>
<gene>
    <name evidence="5" type="primary">pepE</name>
    <name evidence="5" type="ORF">RL72_00211</name>
</gene>
<reference evidence="5 6" key="1">
    <citation type="submission" date="2015-02" db="EMBL/GenBank/DDBJ databases">
        <title>Draft genome sequences of ten Microbacterium spp. with emphasis on heavy metal contaminated environments.</title>
        <authorList>
            <person name="Corretto E."/>
        </authorList>
    </citation>
    <scope>NUCLEOTIDE SEQUENCE [LARGE SCALE GENOMIC DNA]</scope>
    <source>
        <strain evidence="5 6">DSM 23848</strain>
    </source>
</reference>
<proteinExistence type="inferred from homology"/>
<dbReference type="OrthoDB" id="3078420at2"/>
<comment type="similarity">
    <text evidence="1">Belongs to the peptidase S51 family.</text>
</comment>
<dbReference type="EMBL" id="JYIT01000041">
    <property type="protein sequence ID" value="KJL31504.1"/>
    <property type="molecule type" value="Genomic_DNA"/>
</dbReference>
<dbReference type="AlphaFoldDB" id="A0A0F0LFP0"/>
<keyword evidence="3 5" id="KW-0378">Hydrolase</keyword>
<keyword evidence="2" id="KW-0645">Protease</keyword>
<dbReference type="Pfam" id="PF03575">
    <property type="entry name" value="Peptidase_S51"/>
    <property type="match status" value="1"/>
</dbReference>
<evidence type="ECO:0000256" key="2">
    <source>
        <dbReference type="ARBA" id="ARBA00022670"/>
    </source>
</evidence>
<sequence length="239" mass="23910">MGVHLVGGGFGRSAFAPFTAEAQAFASAQGAATPRVAVVTVREDADPRHSEDLVAALTADGAVELDTRVTTVGLTDLVDPAIFDGVDAIVIGGGLTPAYHAALEGCFDVIRAAVEAGTPYLGFSAGAMIAAESAILGGWRIDGVAVAPEETAEDLDEITVGAGIGLVDVSVDVHVAQWGTLSRLIAATEAGAVDGGLGIDESTVLIADAQGLRIAGAGSVWRVFPGSDGVTVSSDRAAL</sequence>
<organism evidence="5 6">
    <name type="scientific">Microbacterium azadirachtae</name>
    <dbReference type="NCBI Taxonomy" id="582680"/>
    <lineage>
        <taxon>Bacteria</taxon>
        <taxon>Bacillati</taxon>
        <taxon>Actinomycetota</taxon>
        <taxon>Actinomycetes</taxon>
        <taxon>Micrococcales</taxon>
        <taxon>Microbacteriaceae</taxon>
        <taxon>Microbacterium</taxon>
    </lineage>
</organism>
<dbReference type="GO" id="GO:0006508">
    <property type="term" value="P:proteolysis"/>
    <property type="evidence" value="ECO:0007669"/>
    <property type="project" value="UniProtKB-KW"/>
</dbReference>